<comment type="caution">
    <text evidence="7">The sequence shown here is derived from an EMBL/GenBank/DDBJ whole genome shotgun (WGS) entry which is preliminary data.</text>
</comment>
<keyword evidence="2 5" id="KW-0658">Purine biosynthesis</keyword>
<dbReference type="Gene3D" id="1.10.40.30">
    <property type="entry name" value="Fumarase/aspartase (C-terminal domain)"/>
    <property type="match status" value="1"/>
</dbReference>
<comment type="similarity">
    <text evidence="5">Belongs to the lyase 1 family. Adenylosuccinate lyase subfamily.</text>
</comment>
<dbReference type="Gene3D" id="1.20.200.10">
    <property type="entry name" value="Fumarase/aspartase (Central domain)"/>
    <property type="match status" value="1"/>
</dbReference>
<dbReference type="GO" id="GO:0004018">
    <property type="term" value="F:N6-(1,2-dicarboxyethyl)AMP AMP-lyase (fumarate-forming) activity"/>
    <property type="evidence" value="ECO:0007669"/>
    <property type="project" value="UniProtKB-UniRule"/>
</dbReference>
<dbReference type="InterPro" id="IPR019468">
    <property type="entry name" value="AdenyloSucc_lyase_C"/>
</dbReference>
<dbReference type="PANTHER" id="PTHR43172">
    <property type="entry name" value="ADENYLOSUCCINATE LYASE"/>
    <property type="match status" value="1"/>
</dbReference>
<comment type="pathway">
    <text evidence="5">Purine metabolism; IMP biosynthesis via de novo pathway; 5-amino-1-(5-phospho-D-ribosyl)imidazole-4-carboxamide from 5-amino-1-(5-phospho-D-ribosyl)imidazole-4-carboxylate: step 2/2.</text>
</comment>
<sequence length="478" mass="53990">MSDHDRYVSPLSERYASREMQYIFSPDMKFCTWRKLWIALAETEKELGLSITDEQIEELKAHSEEINYDVAKAREKEVRHDVMSHVYAYGVQCPKAKGIIHLGATSCYVGDNTDIIIMTEALKLVRKKLINVLAELSGFAETYKDLPTLAFTHFQPAQPTTVGKRATLWMMELKLDLDDLDYLIGSMRLLGSKGTTGTQASFLELFDGDHEKCRRLDARIAEKMGFEGCYPVSGQTYSRKVDSRVISVLAGIAQSAHKFSNDIRLLQHLKEVEEPFEKKQIGSSAMAYKRNPMRSERIASLANYVMSDMMNPMLVASTQWFERTLDDSANKRLSVPEGFLAVDGILDLYLNVVDGLVVYPKVIEKHLMAELPFMATENIMMDAVKAGGDRQELHERIRELSMEAGKNVKEKGLDNNLLELIAADPAFNLSLDELRKTMDPSRYVGRSPKQVEVFLEEVIKPLLEENAGELGVTAEINV</sequence>
<dbReference type="PRINTS" id="PR00149">
    <property type="entry name" value="FUMRATELYASE"/>
</dbReference>
<dbReference type="EMBL" id="AGYR01000014">
    <property type="protein sequence ID" value="ENZ17441.1"/>
    <property type="molecule type" value="Genomic_DNA"/>
</dbReference>
<evidence type="ECO:0000256" key="2">
    <source>
        <dbReference type="ARBA" id="ARBA00022755"/>
    </source>
</evidence>
<dbReference type="PROSITE" id="PS00163">
    <property type="entry name" value="FUMARATE_LYASES"/>
    <property type="match status" value="1"/>
</dbReference>
<comment type="catalytic activity">
    <reaction evidence="5">
        <text>N(6)-(1,2-dicarboxyethyl)-AMP = fumarate + AMP</text>
        <dbReference type="Rhea" id="RHEA:16853"/>
        <dbReference type="ChEBI" id="CHEBI:29806"/>
        <dbReference type="ChEBI" id="CHEBI:57567"/>
        <dbReference type="ChEBI" id="CHEBI:456215"/>
        <dbReference type="EC" id="4.3.2.2"/>
    </reaction>
</comment>
<dbReference type="RefSeq" id="WP_002595530.1">
    <property type="nucleotide sequence ID" value="NZ_KB851018.1"/>
</dbReference>
<dbReference type="PANTHER" id="PTHR43172:SF1">
    <property type="entry name" value="ADENYLOSUCCINATE LYASE"/>
    <property type="match status" value="1"/>
</dbReference>
<dbReference type="InterPro" id="IPR020557">
    <property type="entry name" value="Fumarate_lyase_CS"/>
</dbReference>
<name>A0A0E2HDA8_9FIRM</name>
<dbReference type="FunFam" id="1.10.275.60:FF:000001">
    <property type="entry name" value="Adenylosuccinate lyase"/>
    <property type="match status" value="1"/>
</dbReference>
<evidence type="ECO:0000256" key="3">
    <source>
        <dbReference type="ARBA" id="ARBA00023239"/>
    </source>
</evidence>
<evidence type="ECO:0000313" key="8">
    <source>
        <dbReference type="Proteomes" id="UP000013085"/>
    </source>
</evidence>
<dbReference type="SMART" id="SM00998">
    <property type="entry name" value="ADSL_C"/>
    <property type="match status" value="1"/>
</dbReference>
<gene>
    <name evidence="7" type="ORF">HMPREF1090_01741</name>
</gene>
<dbReference type="GO" id="GO:0044208">
    <property type="term" value="P:'de novo' AMP biosynthetic process"/>
    <property type="evidence" value="ECO:0007669"/>
    <property type="project" value="UniProtKB-UniPathway"/>
</dbReference>
<organism evidence="7 8">
    <name type="scientific">[Clostridium] clostridioforme 90A8</name>
    <dbReference type="NCBI Taxonomy" id="999408"/>
    <lineage>
        <taxon>Bacteria</taxon>
        <taxon>Bacillati</taxon>
        <taxon>Bacillota</taxon>
        <taxon>Clostridia</taxon>
        <taxon>Lachnospirales</taxon>
        <taxon>Lachnospiraceae</taxon>
        <taxon>Enterocloster</taxon>
    </lineage>
</organism>
<accession>A0A0E2HDA8</accession>
<reference evidence="7 8" key="1">
    <citation type="submission" date="2013-01" db="EMBL/GenBank/DDBJ databases">
        <title>The Genome Sequence of Clostridium clostridioforme 90A8.</title>
        <authorList>
            <consortium name="The Broad Institute Genome Sequencing Platform"/>
            <person name="Earl A."/>
            <person name="Ward D."/>
            <person name="Feldgarden M."/>
            <person name="Gevers D."/>
            <person name="Courvalin P."/>
            <person name="Lambert T."/>
            <person name="Walker B."/>
            <person name="Young S.K."/>
            <person name="Zeng Q."/>
            <person name="Gargeya S."/>
            <person name="Fitzgerald M."/>
            <person name="Haas B."/>
            <person name="Abouelleil A."/>
            <person name="Alvarado L."/>
            <person name="Arachchi H.M."/>
            <person name="Berlin A.M."/>
            <person name="Chapman S.B."/>
            <person name="Dewar J."/>
            <person name="Goldberg J."/>
            <person name="Griggs A."/>
            <person name="Gujja S."/>
            <person name="Hansen M."/>
            <person name="Howarth C."/>
            <person name="Imamovic A."/>
            <person name="Larimer J."/>
            <person name="McCowan C."/>
            <person name="Murphy C."/>
            <person name="Neiman D."/>
            <person name="Pearson M."/>
            <person name="Priest M."/>
            <person name="Roberts A."/>
            <person name="Saif S."/>
            <person name="Shea T."/>
            <person name="Sisk P."/>
            <person name="Sykes S."/>
            <person name="Wortman J."/>
            <person name="Nusbaum C."/>
            <person name="Birren B."/>
        </authorList>
    </citation>
    <scope>NUCLEOTIDE SEQUENCE [LARGE SCALE GENOMIC DNA]</scope>
    <source>
        <strain evidence="7 8">90A8</strain>
    </source>
</reference>
<keyword evidence="1" id="KW-0028">Amino-acid biosynthesis</keyword>
<comment type="catalytic activity">
    <reaction evidence="5">
        <text>(2S)-2-[5-amino-1-(5-phospho-beta-D-ribosyl)imidazole-4-carboxamido]succinate = 5-amino-1-(5-phospho-beta-D-ribosyl)imidazole-4-carboxamide + fumarate</text>
        <dbReference type="Rhea" id="RHEA:23920"/>
        <dbReference type="ChEBI" id="CHEBI:29806"/>
        <dbReference type="ChEBI" id="CHEBI:58443"/>
        <dbReference type="ChEBI" id="CHEBI:58475"/>
        <dbReference type="EC" id="4.3.2.2"/>
    </reaction>
</comment>
<protein>
    <recommendedName>
        <fullName evidence="4 5">Adenylosuccinate lyase</fullName>
        <shortName evidence="5">ASL</shortName>
        <ecNumber evidence="4 5">4.3.2.2</ecNumber>
    </recommendedName>
    <alternativeName>
        <fullName evidence="5">Adenylosuccinase</fullName>
    </alternativeName>
</protein>
<dbReference type="GO" id="GO:0008652">
    <property type="term" value="P:amino acid biosynthetic process"/>
    <property type="evidence" value="ECO:0007669"/>
    <property type="project" value="UniProtKB-KW"/>
</dbReference>
<dbReference type="GO" id="GO:0005829">
    <property type="term" value="C:cytosol"/>
    <property type="evidence" value="ECO:0007669"/>
    <property type="project" value="TreeGrafter"/>
</dbReference>
<dbReference type="NCBIfam" id="TIGR00928">
    <property type="entry name" value="purB"/>
    <property type="match status" value="1"/>
</dbReference>
<dbReference type="InterPro" id="IPR022761">
    <property type="entry name" value="Fumarate_lyase_N"/>
</dbReference>
<dbReference type="GO" id="GO:0070626">
    <property type="term" value="F:(S)-2-(5-amino-1-(5-phospho-D-ribosyl)imidazole-4-carboxamido) succinate lyase (fumarate-forming) activity"/>
    <property type="evidence" value="ECO:0007669"/>
    <property type="project" value="TreeGrafter"/>
</dbReference>
<dbReference type="HOGENOM" id="CLU_030949_1_1_9"/>
<feature type="domain" description="Adenylosuccinate lyase C-terminal" evidence="6">
    <location>
        <begin position="371"/>
        <end position="455"/>
    </location>
</feature>
<proteinExistence type="inferred from homology"/>
<dbReference type="InterPro" id="IPR000362">
    <property type="entry name" value="Fumarate_lyase_fam"/>
</dbReference>
<dbReference type="PATRIC" id="fig|999408.3.peg.1877"/>
<dbReference type="GO" id="GO:0006189">
    <property type="term" value="P:'de novo' IMP biosynthetic process"/>
    <property type="evidence" value="ECO:0007669"/>
    <property type="project" value="UniProtKB-UniPathway"/>
</dbReference>
<dbReference type="Proteomes" id="UP000013085">
    <property type="component" value="Unassembled WGS sequence"/>
</dbReference>
<dbReference type="CDD" id="cd03302">
    <property type="entry name" value="Adenylsuccinate_lyase_2"/>
    <property type="match status" value="1"/>
</dbReference>
<evidence type="ECO:0000313" key="7">
    <source>
        <dbReference type="EMBL" id="ENZ17441.1"/>
    </source>
</evidence>
<dbReference type="InterPro" id="IPR004769">
    <property type="entry name" value="Pur_lyase"/>
</dbReference>
<dbReference type="AlphaFoldDB" id="A0A0E2HDA8"/>
<comment type="pathway">
    <text evidence="5">Purine metabolism; AMP biosynthesis via de novo pathway; AMP from IMP: step 2/2.</text>
</comment>
<evidence type="ECO:0000256" key="1">
    <source>
        <dbReference type="ARBA" id="ARBA00022605"/>
    </source>
</evidence>
<evidence type="ECO:0000256" key="5">
    <source>
        <dbReference type="RuleBase" id="RU361172"/>
    </source>
</evidence>
<dbReference type="UniPathway" id="UPA00075">
    <property type="reaction ID" value="UER00336"/>
</dbReference>
<dbReference type="InterPro" id="IPR008948">
    <property type="entry name" value="L-Aspartase-like"/>
</dbReference>
<dbReference type="Gene3D" id="1.10.275.60">
    <property type="match status" value="1"/>
</dbReference>
<dbReference type="EC" id="4.3.2.2" evidence="4 5"/>
<evidence type="ECO:0000256" key="4">
    <source>
        <dbReference type="NCBIfam" id="TIGR00928"/>
    </source>
</evidence>
<dbReference type="Pfam" id="PF00206">
    <property type="entry name" value="Lyase_1"/>
    <property type="match status" value="1"/>
</dbReference>
<evidence type="ECO:0000259" key="6">
    <source>
        <dbReference type="SMART" id="SM00998"/>
    </source>
</evidence>
<dbReference type="UniPathway" id="UPA00074">
    <property type="reaction ID" value="UER00132"/>
</dbReference>
<dbReference type="SUPFAM" id="SSF48557">
    <property type="entry name" value="L-aspartase-like"/>
    <property type="match status" value="1"/>
</dbReference>
<keyword evidence="3 5" id="KW-0456">Lyase</keyword>
<dbReference type="Pfam" id="PF10397">
    <property type="entry name" value="ADSL_C"/>
    <property type="match status" value="1"/>
</dbReference>